<accession>A0AAD1YDD8</accession>
<evidence type="ECO:0000256" key="1">
    <source>
        <dbReference type="SAM" id="MobiDB-lite"/>
    </source>
</evidence>
<evidence type="ECO:0000313" key="2">
    <source>
        <dbReference type="EMBL" id="CAI3548034.1"/>
    </source>
</evidence>
<gene>
    <name evidence="2" type="ORF">CNEO2_1780002</name>
</gene>
<feature type="region of interest" description="Disordered" evidence="1">
    <location>
        <begin position="1"/>
        <end position="51"/>
    </location>
</feature>
<evidence type="ECO:0000313" key="3">
    <source>
        <dbReference type="Proteomes" id="UP001189143"/>
    </source>
</evidence>
<proteinExistence type="predicted"/>
<name>A0AAD1YDD8_9CLOT</name>
<dbReference type="EMBL" id="CAMTCP010000086">
    <property type="protein sequence ID" value="CAI3548034.1"/>
    <property type="molecule type" value="Genomic_DNA"/>
</dbReference>
<organism evidence="2 3">
    <name type="scientific">Clostridium neonatale</name>
    <dbReference type="NCBI Taxonomy" id="137838"/>
    <lineage>
        <taxon>Bacteria</taxon>
        <taxon>Bacillati</taxon>
        <taxon>Bacillota</taxon>
        <taxon>Clostridia</taxon>
        <taxon>Eubacteriales</taxon>
        <taxon>Clostridiaceae</taxon>
        <taxon>Clostridium</taxon>
    </lineage>
</organism>
<feature type="compositionally biased region" description="Basic and acidic residues" evidence="1">
    <location>
        <begin position="39"/>
        <end position="51"/>
    </location>
</feature>
<dbReference type="AlphaFoldDB" id="A0AAD1YDD8"/>
<feature type="compositionally biased region" description="Basic and acidic residues" evidence="1">
    <location>
        <begin position="8"/>
        <end position="24"/>
    </location>
</feature>
<dbReference type="Proteomes" id="UP001189143">
    <property type="component" value="Unassembled WGS sequence"/>
</dbReference>
<protein>
    <submittedName>
        <fullName evidence="2">Uncharacterized protein</fullName>
    </submittedName>
</protein>
<comment type="caution">
    <text evidence="2">The sequence shown here is derived from an EMBL/GenBank/DDBJ whole genome shotgun (WGS) entry which is preliminary data.</text>
</comment>
<reference evidence="2" key="1">
    <citation type="submission" date="2022-10" db="EMBL/GenBank/DDBJ databases">
        <authorList>
            <person name="Aires J."/>
            <person name="Mesa V."/>
        </authorList>
    </citation>
    <scope>NUCLEOTIDE SEQUENCE</scope>
    <source>
        <strain evidence="2">Clostridium neonatale JD116</strain>
    </source>
</reference>
<sequence length="51" mass="5958">MTLYKNHPFVEDADKEAEQKKKEDEEKESVYPPNFNKDNLGDNSKDGELNE</sequence>